<keyword evidence="2" id="KW-1133">Transmembrane helix</keyword>
<accession>A0ABS4FYA9</accession>
<gene>
    <name evidence="3" type="ORF">J2Z32_004239</name>
</gene>
<evidence type="ECO:0000313" key="4">
    <source>
        <dbReference type="Proteomes" id="UP001519272"/>
    </source>
</evidence>
<dbReference type="RefSeq" id="WP_210091140.1">
    <property type="nucleotide sequence ID" value="NZ_JAGGKG010000028.1"/>
</dbReference>
<organism evidence="3 4">
    <name type="scientific">Paenibacillus turicensis</name>
    <dbReference type="NCBI Taxonomy" id="160487"/>
    <lineage>
        <taxon>Bacteria</taxon>
        <taxon>Bacillati</taxon>
        <taxon>Bacillota</taxon>
        <taxon>Bacilli</taxon>
        <taxon>Bacillales</taxon>
        <taxon>Paenibacillaceae</taxon>
        <taxon>Paenibacillus</taxon>
    </lineage>
</organism>
<keyword evidence="4" id="KW-1185">Reference proteome</keyword>
<name>A0ABS4FYA9_9BACL</name>
<dbReference type="EMBL" id="JAGGKG010000028">
    <property type="protein sequence ID" value="MBP1907564.1"/>
    <property type="molecule type" value="Genomic_DNA"/>
</dbReference>
<feature type="transmembrane region" description="Helical" evidence="2">
    <location>
        <begin position="7"/>
        <end position="26"/>
    </location>
</feature>
<feature type="region of interest" description="Disordered" evidence="1">
    <location>
        <begin position="80"/>
        <end position="112"/>
    </location>
</feature>
<keyword evidence="2" id="KW-0472">Membrane</keyword>
<dbReference type="Proteomes" id="UP001519272">
    <property type="component" value="Unassembled WGS sequence"/>
</dbReference>
<evidence type="ECO:0000313" key="3">
    <source>
        <dbReference type="EMBL" id="MBP1907564.1"/>
    </source>
</evidence>
<keyword evidence="2" id="KW-0812">Transmembrane</keyword>
<proteinExistence type="predicted"/>
<protein>
    <submittedName>
        <fullName evidence="3">Uncharacterized protein</fullName>
    </submittedName>
</protein>
<comment type="caution">
    <text evidence="3">The sequence shown here is derived from an EMBL/GenBank/DDBJ whole genome shotgun (WGS) entry which is preliminary data.</text>
</comment>
<evidence type="ECO:0000256" key="1">
    <source>
        <dbReference type="SAM" id="MobiDB-lite"/>
    </source>
</evidence>
<sequence length="112" mass="12160">MPKFLDITGKITIVLGIILGIVYGNSTNYLTGDDSFQWLAAIVCWISSIISGSVLITLGLILDYAEENNAFLRELVAKSRAADQENRTSKKPLGNSKASLAAITDHKFKAND</sequence>
<reference evidence="3 4" key="1">
    <citation type="submission" date="2021-03" db="EMBL/GenBank/DDBJ databases">
        <title>Genomic Encyclopedia of Type Strains, Phase IV (KMG-IV): sequencing the most valuable type-strain genomes for metagenomic binning, comparative biology and taxonomic classification.</title>
        <authorList>
            <person name="Goeker M."/>
        </authorList>
    </citation>
    <scope>NUCLEOTIDE SEQUENCE [LARGE SCALE GENOMIC DNA]</scope>
    <source>
        <strain evidence="3 4">DSM 14349</strain>
    </source>
</reference>
<feature type="transmembrane region" description="Helical" evidence="2">
    <location>
        <begin position="38"/>
        <end position="62"/>
    </location>
</feature>
<evidence type="ECO:0000256" key="2">
    <source>
        <dbReference type="SAM" id="Phobius"/>
    </source>
</evidence>